<dbReference type="InterPro" id="IPR000073">
    <property type="entry name" value="AB_hydrolase_1"/>
</dbReference>
<feature type="chain" id="PRO_5039584194" evidence="1">
    <location>
        <begin position="25"/>
        <end position="282"/>
    </location>
</feature>
<dbReference type="AlphaFoldDB" id="A0A1H4R6I5"/>
<dbReference type="GO" id="GO:0003824">
    <property type="term" value="F:catalytic activity"/>
    <property type="evidence" value="ECO:0007669"/>
    <property type="project" value="UniProtKB-ARBA"/>
</dbReference>
<dbReference type="PANTHER" id="PTHR37017:SF11">
    <property type="entry name" value="ESTERASE_LIPASE_THIOESTERASE DOMAIN-CONTAINING PROTEIN"/>
    <property type="match status" value="1"/>
</dbReference>
<dbReference type="SUPFAM" id="SSF53474">
    <property type="entry name" value="alpha/beta-Hydrolases"/>
    <property type="match status" value="1"/>
</dbReference>
<proteinExistence type="predicted"/>
<protein>
    <submittedName>
        <fullName evidence="3">Pimeloyl-ACP methyl ester carboxylesterase</fullName>
    </submittedName>
</protein>
<keyword evidence="4" id="KW-1185">Reference proteome</keyword>
<evidence type="ECO:0000313" key="4">
    <source>
        <dbReference type="Proteomes" id="UP000198609"/>
    </source>
</evidence>
<dbReference type="InterPro" id="IPR052897">
    <property type="entry name" value="Sec-Metab_Biosynth_Hydrolase"/>
</dbReference>
<accession>A0A1H4R6I5</accession>
<dbReference type="Pfam" id="PF12697">
    <property type="entry name" value="Abhydrolase_6"/>
    <property type="match status" value="1"/>
</dbReference>
<dbReference type="EMBL" id="FNST01000002">
    <property type="protein sequence ID" value="SEC27502.1"/>
    <property type="molecule type" value="Genomic_DNA"/>
</dbReference>
<evidence type="ECO:0000259" key="2">
    <source>
        <dbReference type="Pfam" id="PF12697"/>
    </source>
</evidence>
<dbReference type="RefSeq" id="WP_093463312.1">
    <property type="nucleotide sequence ID" value="NZ_FNST01000002.1"/>
</dbReference>
<feature type="domain" description="AB hydrolase-1" evidence="2">
    <location>
        <begin position="50"/>
        <end position="269"/>
    </location>
</feature>
<organism evidence="3 4">
    <name type="scientific">Streptomyces melanosporofaciens</name>
    <dbReference type="NCBI Taxonomy" id="67327"/>
    <lineage>
        <taxon>Bacteria</taxon>
        <taxon>Bacillati</taxon>
        <taxon>Actinomycetota</taxon>
        <taxon>Actinomycetes</taxon>
        <taxon>Kitasatosporales</taxon>
        <taxon>Streptomycetaceae</taxon>
        <taxon>Streptomyces</taxon>
        <taxon>Streptomyces violaceusniger group</taxon>
    </lineage>
</organism>
<dbReference type="InterPro" id="IPR029058">
    <property type="entry name" value="AB_hydrolase_fold"/>
</dbReference>
<name>A0A1H4R6I5_STRMJ</name>
<keyword evidence="1" id="KW-0732">Signal</keyword>
<gene>
    <name evidence="3" type="ORF">SAMN04490356_3531</name>
</gene>
<reference evidence="4" key="1">
    <citation type="submission" date="2016-10" db="EMBL/GenBank/DDBJ databases">
        <authorList>
            <person name="Varghese N."/>
            <person name="Submissions S."/>
        </authorList>
    </citation>
    <scope>NUCLEOTIDE SEQUENCE [LARGE SCALE GENOMIC DNA]</scope>
    <source>
        <strain evidence="4">DSM 40318</strain>
    </source>
</reference>
<dbReference type="PANTHER" id="PTHR37017">
    <property type="entry name" value="AB HYDROLASE-1 DOMAIN-CONTAINING PROTEIN-RELATED"/>
    <property type="match status" value="1"/>
</dbReference>
<evidence type="ECO:0000256" key="1">
    <source>
        <dbReference type="SAM" id="SignalP"/>
    </source>
</evidence>
<sequence length="282" mass="29364">MNLTSLLRPIRTQAVLAGSLAALAALSLAATTPATAAKAAHRPAEKKPTVVLVHGAFADSSSWNGVIKRLRHAGYPVLAPANPLRGLAGDAAYLHSVLKSVQGPIVLVGHSYGGAVISEAAVGDPDVKALVYIAAFAPDKGESALELSNKYPGSTLGETLNSVPFPLPDGGTGTDLYIKPEKFHDQFAADVPTAQTDLMAATQRPVAASALEEKATTPAWKTVPSWYLLAAQDKNIPPAAQRFMADRAQSHTVEINASHAVSVSRPQAVTNLIDQAATATTR</sequence>
<feature type="signal peptide" evidence="1">
    <location>
        <begin position="1"/>
        <end position="24"/>
    </location>
</feature>
<dbReference type="Proteomes" id="UP000198609">
    <property type="component" value="Unassembled WGS sequence"/>
</dbReference>
<dbReference type="Gene3D" id="3.40.50.1820">
    <property type="entry name" value="alpha/beta hydrolase"/>
    <property type="match status" value="1"/>
</dbReference>
<evidence type="ECO:0000313" key="3">
    <source>
        <dbReference type="EMBL" id="SEC27502.1"/>
    </source>
</evidence>